<name>A0ABQ1TN34_9BACT</name>
<reference evidence="3" key="1">
    <citation type="journal article" date="2019" name="Int. J. Syst. Evol. Microbiol.">
        <title>The Global Catalogue of Microorganisms (GCM) 10K type strain sequencing project: providing services to taxonomists for standard genome sequencing and annotation.</title>
        <authorList>
            <consortium name="The Broad Institute Genomics Platform"/>
            <consortium name="The Broad Institute Genome Sequencing Center for Infectious Disease"/>
            <person name="Wu L."/>
            <person name="Ma J."/>
        </authorList>
    </citation>
    <scope>NUCLEOTIDE SEQUENCE [LARGE SCALE GENOMIC DNA]</scope>
    <source>
        <strain evidence="3">CGMCC 1.15197</strain>
    </source>
</reference>
<gene>
    <name evidence="2" type="ORF">GCM10011383_07560</name>
</gene>
<comment type="caution">
    <text evidence="2">The sequence shown here is derived from an EMBL/GenBank/DDBJ whole genome shotgun (WGS) entry which is preliminary data.</text>
</comment>
<sequence length="131" mass="14344">MKNILAIGLTIIAWLLAAHVVQQLSVMWFDWVLVGQQGLAFWGRLLLLIIPHALAFFSTGFVSLAVAVASPDSRKTLQVLCLLNFAFMLKCLFIDPKVWQTWLAMGSFLAGTVTCAALLQVVSSPNGEHSD</sequence>
<feature type="transmembrane region" description="Helical" evidence="1">
    <location>
        <begin position="47"/>
        <end position="69"/>
    </location>
</feature>
<dbReference type="Proteomes" id="UP000632273">
    <property type="component" value="Unassembled WGS sequence"/>
</dbReference>
<proteinExistence type="predicted"/>
<keyword evidence="1" id="KW-0812">Transmembrane</keyword>
<organism evidence="2 3">
    <name type="scientific">Hymenobacter cavernae</name>
    <dbReference type="NCBI Taxonomy" id="2044852"/>
    <lineage>
        <taxon>Bacteria</taxon>
        <taxon>Pseudomonadati</taxon>
        <taxon>Bacteroidota</taxon>
        <taxon>Cytophagia</taxon>
        <taxon>Cytophagales</taxon>
        <taxon>Hymenobacteraceae</taxon>
        <taxon>Hymenobacter</taxon>
    </lineage>
</organism>
<protein>
    <submittedName>
        <fullName evidence="2">Uncharacterized protein</fullName>
    </submittedName>
</protein>
<keyword evidence="3" id="KW-1185">Reference proteome</keyword>
<accession>A0ABQ1TN34</accession>
<evidence type="ECO:0000313" key="2">
    <source>
        <dbReference type="EMBL" id="GGE99189.1"/>
    </source>
</evidence>
<dbReference type="RefSeq" id="WP_188811056.1">
    <property type="nucleotide sequence ID" value="NZ_BMHT01000001.1"/>
</dbReference>
<dbReference type="EMBL" id="BMHT01000001">
    <property type="protein sequence ID" value="GGE99189.1"/>
    <property type="molecule type" value="Genomic_DNA"/>
</dbReference>
<evidence type="ECO:0000256" key="1">
    <source>
        <dbReference type="SAM" id="Phobius"/>
    </source>
</evidence>
<feature type="transmembrane region" description="Helical" evidence="1">
    <location>
        <begin position="101"/>
        <end position="122"/>
    </location>
</feature>
<evidence type="ECO:0000313" key="3">
    <source>
        <dbReference type="Proteomes" id="UP000632273"/>
    </source>
</evidence>
<keyword evidence="1" id="KW-0472">Membrane</keyword>
<keyword evidence="1" id="KW-1133">Transmembrane helix</keyword>